<dbReference type="EMBL" id="JBFXLU010000361">
    <property type="protein sequence ID" value="KAL2828562.1"/>
    <property type="molecule type" value="Genomic_DNA"/>
</dbReference>
<gene>
    <name evidence="1" type="ORF">BJY01DRAFT_255341</name>
</gene>
<proteinExistence type="predicted"/>
<protein>
    <submittedName>
        <fullName evidence="1">Uncharacterized protein</fullName>
    </submittedName>
</protein>
<evidence type="ECO:0000313" key="2">
    <source>
        <dbReference type="Proteomes" id="UP001610446"/>
    </source>
</evidence>
<organism evidence="1 2">
    <name type="scientific">Aspergillus pseudoustus</name>
    <dbReference type="NCBI Taxonomy" id="1810923"/>
    <lineage>
        <taxon>Eukaryota</taxon>
        <taxon>Fungi</taxon>
        <taxon>Dikarya</taxon>
        <taxon>Ascomycota</taxon>
        <taxon>Pezizomycotina</taxon>
        <taxon>Eurotiomycetes</taxon>
        <taxon>Eurotiomycetidae</taxon>
        <taxon>Eurotiales</taxon>
        <taxon>Aspergillaceae</taxon>
        <taxon>Aspergillus</taxon>
        <taxon>Aspergillus subgen. Nidulantes</taxon>
    </lineage>
</organism>
<comment type="caution">
    <text evidence="1">The sequence shown here is derived from an EMBL/GenBank/DDBJ whole genome shotgun (WGS) entry which is preliminary data.</text>
</comment>
<keyword evidence="2" id="KW-1185">Reference proteome</keyword>
<evidence type="ECO:0000313" key="1">
    <source>
        <dbReference type="EMBL" id="KAL2828562.1"/>
    </source>
</evidence>
<reference evidence="1 2" key="1">
    <citation type="submission" date="2024-07" db="EMBL/GenBank/DDBJ databases">
        <title>Section-level genome sequencing and comparative genomics of Aspergillus sections Usti and Cavernicolus.</title>
        <authorList>
            <consortium name="Lawrence Berkeley National Laboratory"/>
            <person name="Nybo J.L."/>
            <person name="Vesth T.C."/>
            <person name="Theobald S."/>
            <person name="Frisvad J.C."/>
            <person name="Larsen T.O."/>
            <person name="Kjaerboelling I."/>
            <person name="Rothschild-Mancinelli K."/>
            <person name="Lyhne E.K."/>
            <person name="Kogle M.E."/>
            <person name="Barry K."/>
            <person name="Clum A."/>
            <person name="Na H."/>
            <person name="Ledsgaard L."/>
            <person name="Lin J."/>
            <person name="Lipzen A."/>
            <person name="Kuo A."/>
            <person name="Riley R."/>
            <person name="Mondo S."/>
            <person name="Labutti K."/>
            <person name="Haridas S."/>
            <person name="Pangalinan J."/>
            <person name="Salamov A.A."/>
            <person name="Simmons B.A."/>
            <person name="Magnuson J.K."/>
            <person name="Chen J."/>
            <person name="Drula E."/>
            <person name="Henrissat B."/>
            <person name="Wiebenga A."/>
            <person name="Lubbers R.J."/>
            <person name="Gomes A.C."/>
            <person name="Makela M.R."/>
            <person name="Stajich J."/>
            <person name="Grigoriev I.V."/>
            <person name="Mortensen U.H."/>
            <person name="De Vries R.P."/>
            <person name="Baker S.E."/>
            <person name="Andersen M.R."/>
        </authorList>
    </citation>
    <scope>NUCLEOTIDE SEQUENCE [LARGE SCALE GENOMIC DNA]</scope>
    <source>
        <strain evidence="1 2">CBS 123904</strain>
    </source>
</reference>
<name>A0ABR4ILB4_9EURO</name>
<dbReference type="Proteomes" id="UP001610446">
    <property type="component" value="Unassembled WGS sequence"/>
</dbReference>
<sequence length="155" mass="16518">MLLRPINLPLPILLSNGALFLLSLHVAITSRLPWPLRSLKHPKTAKPLELFVPTATSPRVASTNTLLGIVTCCLMAPSLLSAYMPIEENQVLAVSVPIRLAASCSFLTAAVVRGKKGMGVEGFWEFIGLAVLDLWASVSVGRAIGRFDGVAPAFA</sequence>
<accession>A0ABR4ILB4</accession>